<organism evidence="2 3">
    <name type="scientific">Candidatus Magnetoglobus multicellularis str. Araruama</name>
    <dbReference type="NCBI Taxonomy" id="890399"/>
    <lineage>
        <taxon>Bacteria</taxon>
        <taxon>Pseudomonadati</taxon>
        <taxon>Thermodesulfobacteriota</taxon>
        <taxon>Desulfobacteria</taxon>
        <taxon>Desulfobacterales</taxon>
        <taxon>Desulfobacteraceae</taxon>
        <taxon>Candidatus Magnetoglobus</taxon>
    </lineage>
</organism>
<comment type="caution">
    <text evidence="2">The sequence shown here is derived from an EMBL/GenBank/DDBJ whole genome shotgun (WGS) entry which is preliminary data.</text>
</comment>
<dbReference type="Gene3D" id="3.40.50.1460">
    <property type="match status" value="1"/>
</dbReference>
<dbReference type="InterPro" id="IPR029030">
    <property type="entry name" value="Caspase-like_dom_sf"/>
</dbReference>
<evidence type="ECO:0000313" key="2">
    <source>
        <dbReference type="EMBL" id="ETR68737.1"/>
    </source>
</evidence>
<evidence type="ECO:0000313" key="3">
    <source>
        <dbReference type="Proteomes" id="UP000189670"/>
    </source>
</evidence>
<dbReference type="GO" id="GO:0004197">
    <property type="term" value="F:cysteine-type endopeptidase activity"/>
    <property type="evidence" value="ECO:0007669"/>
    <property type="project" value="InterPro"/>
</dbReference>
<gene>
    <name evidence="2" type="ORF">OMM_10218</name>
</gene>
<dbReference type="PANTHER" id="PTHR22576">
    <property type="entry name" value="MUCOSA ASSOCIATED LYMPHOID TISSUE LYMPHOMA TRANSLOCATION PROTEIN 1/PARACASPASE"/>
    <property type="match status" value="1"/>
</dbReference>
<proteinExistence type="predicted"/>
<name>A0A1V1P1I9_9BACT</name>
<dbReference type="InterPro" id="IPR011600">
    <property type="entry name" value="Pept_C14_caspase"/>
</dbReference>
<feature type="domain" description="Peptidase C14 caspase" evidence="1">
    <location>
        <begin position="34"/>
        <end position="130"/>
    </location>
</feature>
<evidence type="ECO:0000259" key="1">
    <source>
        <dbReference type="Pfam" id="PF00656"/>
    </source>
</evidence>
<dbReference type="InterPro" id="IPR052039">
    <property type="entry name" value="Caspase-related_regulators"/>
</dbReference>
<dbReference type="Proteomes" id="UP000189670">
    <property type="component" value="Unassembled WGS sequence"/>
</dbReference>
<dbReference type="EMBL" id="ATBP01000847">
    <property type="protein sequence ID" value="ETR68737.1"/>
    <property type="molecule type" value="Genomic_DNA"/>
</dbReference>
<dbReference type="Pfam" id="PF00656">
    <property type="entry name" value="Peptidase_C14"/>
    <property type="match status" value="1"/>
</dbReference>
<reference evidence="3" key="1">
    <citation type="submission" date="2012-11" db="EMBL/GenBank/DDBJ databases">
        <authorList>
            <person name="Lucero-Rivera Y.E."/>
            <person name="Tovar-Ramirez D."/>
        </authorList>
    </citation>
    <scope>NUCLEOTIDE SEQUENCE [LARGE SCALE GENOMIC DNA]</scope>
    <source>
        <strain evidence="3">Araruama</strain>
    </source>
</reference>
<dbReference type="PANTHER" id="PTHR22576:SF37">
    <property type="entry name" value="MUCOSA-ASSOCIATED LYMPHOID TISSUE LYMPHOMA TRANSLOCATION PROTEIN 1"/>
    <property type="match status" value="1"/>
</dbReference>
<sequence length="152" mass="17055">MSVIQNKEGRMKQFLLITIILLIPGSLMASVSEKRVALIIGNAAYKSMPLQNTLNDARAMENALRECDFQIIRELDAGRSSMRQAIRTFGDKIKGGGVGLFYYAGHALQVKGENFLVPIGASVFSEDEIMDECLRSSSVVRWKWEPTLEWKK</sequence>
<dbReference type="SUPFAM" id="SSF52129">
    <property type="entry name" value="Caspase-like"/>
    <property type="match status" value="1"/>
</dbReference>
<dbReference type="AlphaFoldDB" id="A0A1V1P1I9"/>
<accession>A0A1V1P1I9</accession>
<protein>
    <recommendedName>
        <fullName evidence="1">Peptidase C14 caspase domain-containing protein</fullName>
    </recommendedName>
</protein>
<dbReference type="GO" id="GO:0006508">
    <property type="term" value="P:proteolysis"/>
    <property type="evidence" value="ECO:0007669"/>
    <property type="project" value="InterPro"/>
</dbReference>